<evidence type="ECO:0008006" key="4">
    <source>
        <dbReference type="Google" id="ProtNLM"/>
    </source>
</evidence>
<comment type="caution">
    <text evidence="2">The sequence shown here is derived from an EMBL/GenBank/DDBJ whole genome shotgun (WGS) entry which is preliminary data.</text>
</comment>
<evidence type="ECO:0000313" key="2">
    <source>
        <dbReference type="EMBL" id="EMR02735.1"/>
    </source>
</evidence>
<protein>
    <recommendedName>
        <fullName evidence="4">DUF3109 family protein</fullName>
    </recommendedName>
</protein>
<evidence type="ECO:0000256" key="1">
    <source>
        <dbReference type="ARBA" id="ARBA00093770"/>
    </source>
</evidence>
<proteinExistence type="inferred from homology"/>
<dbReference type="OrthoDB" id="597501at2"/>
<dbReference type="AlphaFoldDB" id="M7NLU0"/>
<name>M7NLU0_9BACT</name>
<dbReference type="EMBL" id="AODQ01000048">
    <property type="protein sequence ID" value="EMR02735.1"/>
    <property type="molecule type" value="Genomic_DNA"/>
</dbReference>
<dbReference type="Proteomes" id="UP000011910">
    <property type="component" value="Unassembled WGS sequence"/>
</dbReference>
<dbReference type="PATRIC" id="fig|1279009.4.peg.2179"/>
<dbReference type="InterPro" id="IPR021458">
    <property type="entry name" value="Rv0495c"/>
</dbReference>
<sequence>MIILNNTILSDDIRDEHFVCDLQKCKGACCVEGDLGAPLEERELKEVEAAYPIVKAYMSEAGRQAVQEQGYYILDEEGDWSTPTIGNRECAYATFDSKGMLKCAFEQAYREGKTQWMKPLSCHLYPIRITKYDEFEALNYDRWSICADACSLGKSLQVPIYKFLKEPLIRKYGEDWYNDLVAEIEGEN</sequence>
<dbReference type="Pfam" id="PF11307">
    <property type="entry name" value="DUF3109"/>
    <property type="match status" value="1"/>
</dbReference>
<dbReference type="eggNOG" id="COG0727">
    <property type="taxonomic scope" value="Bacteria"/>
</dbReference>
<keyword evidence="3" id="KW-1185">Reference proteome</keyword>
<gene>
    <name evidence="2" type="ORF">ADICEAN_02152</name>
</gene>
<reference evidence="2 3" key="1">
    <citation type="journal article" date="2013" name="Genome Announc.">
        <title>Draft Genome Sequence of Cesiribacter andamanensis Strain AMV16T, Isolated from a Soil Sample from a Mud Volcano in the Andaman Islands, India.</title>
        <authorList>
            <person name="Shivaji S."/>
            <person name="Ara S."/>
            <person name="Begum Z."/>
            <person name="Srinivas T.N."/>
            <person name="Singh A."/>
            <person name="Kumar Pinnaka A."/>
        </authorList>
    </citation>
    <scope>NUCLEOTIDE SEQUENCE [LARGE SCALE GENOMIC DNA]</scope>
    <source>
        <strain evidence="2 3">AMV16</strain>
    </source>
</reference>
<dbReference type="RefSeq" id="WP_009195545.1">
    <property type="nucleotide sequence ID" value="NZ_AODQ01000048.1"/>
</dbReference>
<evidence type="ECO:0000313" key="3">
    <source>
        <dbReference type="Proteomes" id="UP000011910"/>
    </source>
</evidence>
<comment type="similarity">
    <text evidence="1">Belongs to the Rv0495c family.</text>
</comment>
<accession>M7NLU0</accession>
<organism evidence="2 3">
    <name type="scientific">Cesiribacter andamanensis AMV16</name>
    <dbReference type="NCBI Taxonomy" id="1279009"/>
    <lineage>
        <taxon>Bacteria</taxon>
        <taxon>Pseudomonadati</taxon>
        <taxon>Bacteroidota</taxon>
        <taxon>Cytophagia</taxon>
        <taxon>Cytophagales</taxon>
        <taxon>Cesiribacteraceae</taxon>
        <taxon>Cesiribacter</taxon>
    </lineage>
</organism>
<dbReference type="STRING" id="1279009.ADICEAN_02152"/>